<organism evidence="1 2">
    <name type="scientific">Candidatus Gottesmanbacteria bacterium GW2011_GWB1_49_7</name>
    <dbReference type="NCBI Taxonomy" id="1618448"/>
    <lineage>
        <taxon>Bacteria</taxon>
        <taxon>Candidatus Gottesmaniibacteriota</taxon>
    </lineage>
</organism>
<accession>A0A0G1W367</accession>
<sequence length="94" mass="10625">MPFRMVTRPYHNTLTTTTDWQEVRWGFRATNLILINETPAVDDVYIRIADNTDTGILLASGKSSRQLSNLSFPIERIQYMSVAAGGATVYVEAW</sequence>
<reference evidence="1 2" key="1">
    <citation type="journal article" date="2015" name="Nature">
        <title>rRNA introns, odd ribosomes, and small enigmatic genomes across a large radiation of phyla.</title>
        <authorList>
            <person name="Brown C.T."/>
            <person name="Hug L.A."/>
            <person name="Thomas B.C."/>
            <person name="Sharon I."/>
            <person name="Castelle C.J."/>
            <person name="Singh A."/>
            <person name="Wilkins M.J."/>
            <person name="Williams K.H."/>
            <person name="Banfield J.F."/>
        </authorList>
    </citation>
    <scope>NUCLEOTIDE SEQUENCE [LARGE SCALE GENOMIC DNA]</scope>
</reference>
<dbReference type="Proteomes" id="UP000034588">
    <property type="component" value="Unassembled WGS sequence"/>
</dbReference>
<evidence type="ECO:0000313" key="1">
    <source>
        <dbReference type="EMBL" id="KKW13133.1"/>
    </source>
</evidence>
<name>A0A0G1W367_9BACT</name>
<gene>
    <name evidence="1" type="ORF">UY48_C0004G0008</name>
</gene>
<dbReference type="EMBL" id="LCQD01000004">
    <property type="protein sequence ID" value="KKW13133.1"/>
    <property type="molecule type" value="Genomic_DNA"/>
</dbReference>
<comment type="caution">
    <text evidence="1">The sequence shown here is derived from an EMBL/GenBank/DDBJ whole genome shotgun (WGS) entry which is preliminary data.</text>
</comment>
<evidence type="ECO:0000313" key="2">
    <source>
        <dbReference type="Proteomes" id="UP000034588"/>
    </source>
</evidence>
<dbReference type="AlphaFoldDB" id="A0A0G1W367"/>
<protein>
    <submittedName>
        <fullName evidence="1">Uncharacterized protein</fullName>
    </submittedName>
</protein>
<proteinExistence type="predicted"/>